<accession>A0A382KFR9</accession>
<evidence type="ECO:0000313" key="2">
    <source>
        <dbReference type="EMBL" id="SVC23360.1"/>
    </source>
</evidence>
<name>A0A382KFR9_9ZZZZ</name>
<proteinExistence type="predicted"/>
<feature type="non-terminal residue" evidence="2">
    <location>
        <position position="1"/>
    </location>
</feature>
<organism evidence="2">
    <name type="scientific">marine metagenome</name>
    <dbReference type="NCBI Taxonomy" id="408172"/>
    <lineage>
        <taxon>unclassified sequences</taxon>
        <taxon>metagenomes</taxon>
        <taxon>ecological metagenomes</taxon>
    </lineage>
</organism>
<dbReference type="AlphaFoldDB" id="A0A382KFR9"/>
<gene>
    <name evidence="2" type="ORF">METZ01_LOCUS276214</name>
</gene>
<protein>
    <recommendedName>
        <fullName evidence="3">Phytanoyl-CoA dioxygenase</fullName>
    </recommendedName>
</protein>
<dbReference type="Gene3D" id="2.60.120.620">
    <property type="entry name" value="q2cbj1_9rhob like domain"/>
    <property type="match status" value="1"/>
</dbReference>
<evidence type="ECO:0008006" key="3">
    <source>
        <dbReference type="Google" id="ProtNLM"/>
    </source>
</evidence>
<reference evidence="2" key="1">
    <citation type="submission" date="2018-05" db="EMBL/GenBank/DDBJ databases">
        <authorList>
            <person name="Lanie J.A."/>
            <person name="Ng W.-L."/>
            <person name="Kazmierczak K.M."/>
            <person name="Andrzejewski T.M."/>
            <person name="Davidsen T.M."/>
            <person name="Wayne K.J."/>
            <person name="Tettelin H."/>
            <person name="Glass J.I."/>
            <person name="Rusch D."/>
            <person name="Podicherti R."/>
            <person name="Tsui H.-C.T."/>
            <person name="Winkler M.E."/>
        </authorList>
    </citation>
    <scope>NUCLEOTIDE SEQUENCE</scope>
</reference>
<feature type="region of interest" description="Disordered" evidence="1">
    <location>
        <begin position="38"/>
        <end position="75"/>
    </location>
</feature>
<evidence type="ECO:0000256" key="1">
    <source>
        <dbReference type="SAM" id="MobiDB-lite"/>
    </source>
</evidence>
<sequence length="75" mass="8332">VAFNFRTLHGAPANNSTTRRRVTSIRWVGDDARFAKRTAKTSPDFPDLEFEDGAPFQGEEFPVIHPKLPTTSGNS</sequence>
<dbReference type="SUPFAM" id="SSF51197">
    <property type="entry name" value="Clavaminate synthase-like"/>
    <property type="match status" value="1"/>
</dbReference>
<dbReference type="EMBL" id="UINC01080433">
    <property type="protein sequence ID" value="SVC23360.1"/>
    <property type="molecule type" value="Genomic_DNA"/>
</dbReference>